<dbReference type="GO" id="GO:0046452">
    <property type="term" value="P:dihydrofolate metabolic process"/>
    <property type="evidence" value="ECO:0007669"/>
    <property type="project" value="TreeGrafter"/>
</dbReference>
<sequence length="167" mass="18148">MLRAIWAQSTDGVIGDGNDMPWHVPEDLAYFKATTLGAPVIMGRTTWTTIPERFRPLPGRRNFVLSSRAPGAWSTGAEVVTAIPELDCDAWIMGGGAVYTSTLPLVDEVVITLIDATLAPVLGDAAVYAPALDDSFEVVEESPWQQSASGTVLGTPARYKFQRLRRR</sequence>
<dbReference type="GeneID" id="29422888"/>
<dbReference type="Proteomes" id="UP000480222">
    <property type="component" value="Unassembled WGS sequence"/>
</dbReference>
<keyword evidence="4" id="KW-0554">One-carbon metabolism</keyword>
<dbReference type="CDD" id="cd00209">
    <property type="entry name" value="DHFR"/>
    <property type="match status" value="1"/>
</dbReference>
<dbReference type="GO" id="GO:0050661">
    <property type="term" value="F:NADP binding"/>
    <property type="evidence" value="ECO:0007669"/>
    <property type="project" value="InterPro"/>
</dbReference>
<reference evidence="8 9" key="1">
    <citation type="submission" date="2020-02" db="EMBL/GenBank/DDBJ databases">
        <authorList>
            <person name="Brisse S."/>
        </authorList>
    </citation>
    <scope>NUCLEOTIDE SEQUENCE [LARGE SCALE GENOMIC DNA]</scope>
    <source>
        <strain evidence="8">CIP107547</strain>
    </source>
</reference>
<dbReference type="EC" id="1.5.1.3" evidence="3"/>
<dbReference type="GO" id="GO:0005829">
    <property type="term" value="C:cytosol"/>
    <property type="evidence" value="ECO:0007669"/>
    <property type="project" value="TreeGrafter"/>
</dbReference>
<dbReference type="RefSeq" id="WP_014303129.1">
    <property type="nucleotide sequence ID" value="NZ_CAJDYE010000002.1"/>
</dbReference>
<dbReference type="InterPro" id="IPR001796">
    <property type="entry name" value="DHFR_dom"/>
</dbReference>
<dbReference type="PROSITE" id="PS00075">
    <property type="entry name" value="DHFR_1"/>
    <property type="match status" value="1"/>
</dbReference>
<keyword evidence="6" id="KW-0560">Oxidoreductase</keyword>
<dbReference type="KEGG" id="cdip:ERS451417_00731"/>
<keyword evidence="5" id="KW-0521">NADP</keyword>
<comment type="pathway">
    <text evidence="1">Cofactor biosynthesis; tetrahydrofolate biosynthesis; 5,6,7,8-tetrahydrofolate from 7,8-dihydrofolate: step 1/1.</text>
</comment>
<proteinExistence type="inferred from homology"/>
<name>A0A0D6FQC4_CORDP</name>
<evidence type="ECO:0000256" key="1">
    <source>
        <dbReference type="ARBA" id="ARBA00004903"/>
    </source>
</evidence>
<dbReference type="PROSITE" id="PS51330">
    <property type="entry name" value="DHFR_2"/>
    <property type="match status" value="1"/>
</dbReference>
<evidence type="ECO:0000313" key="8">
    <source>
        <dbReference type="EMBL" id="CAB0596219.1"/>
    </source>
</evidence>
<dbReference type="Gene3D" id="3.40.430.10">
    <property type="entry name" value="Dihydrofolate Reductase, subunit A"/>
    <property type="match status" value="1"/>
</dbReference>
<evidence type="ECO:0000256" key="7">
    <source>
        <dbReference type="RuleBase" id="RU004474"/>
    </source>
</evidence>
<dbReference type="PANTHER" id="PTHR48069">
    <property type="entry name" value="DIHYDROFOLATE REDUCTASE"/>
    <property type="match status" value="1"/>
</dbReference>
<evidence type="ECO:0000256" key="3">
    <source>
        <dbReference type="ARBA" id="ARBA00012856"/>
    </source>
</evidence>
<dbReference type="OMA" id="RDNQLPW"/>
<comment type="similarity">
    <text evidence="2 7">Belongs to the dihydrofolate reductase family.</text>
</comment>
<accession>A0A0D6FQC4</accession>
<evidence type="ECO:0000313" key="9">
    <source>
        <dbReference type="Proteomes" id="UP000480222"/>
    </source>
</evidence>
<organism evidence="8 9">
    <name type="scientific">Corynebacterium diphtheriae</name>
    <dbReference type="NCBI Taxonomy" id="1717"/>
    <lineage>
        <taxon>Bacteria</taxon>
        <taxon>Bacillati</taxon>
        <taxon>Actinomycetota</taxon>
        <taxon>Actinomycetes</taxon>
        <taxon>Mycobacteriales</taxon>
        <taxon>Corynebacteriaceae</taxon>
        <taxon>Corynebacterium</taxon>
    </lineage>
</organism>
<dbReference type="InterPro" id="IPR024072">
    <property type="entry name" value="DHFR-like_dom_sf"/>
</dbReference>
<dbReference type="SUPFAM" id="SSF53597">
    <property type="entry name" value="Dihydrofolate reductase-like"/>
    <property type="match status" value="1"/>
</dbReference>
<protein>
    <recommendedName>
        <fullName evidence="3">dihydrofolate reductase</fullName>
        <ecNumber evidence="3">1.5.1.3</ecNumber>
    </recommendedName>
</protein>
<dbReference type="PANTHER" id="PTHR48069:SF3">
    <property type="entry name" value="DIHYDROFOLATE REDUCTASE"/>
    <property type="match status" value="1"/>
</dbReference>
<dbReference type="Pfam" id="PF00186">
    <property type="entry name" value="DHFR_1"/>
    <property type="match status" value="1"/>
</dbReference>
<dbReference type="EMBL" id="CADDAV010000014">
    <property type="protein sequence ID" value="CAB0596219.1"/>
    <property type="molecule type" value="Genomic_DNA"/>
</dbReference>
<evidence type="ECO:0000256" key="2">
    <source>
        <dbReference type="ARBA" id="ARBA00009539"/>
    </source>
</evidence>
<evidence type="ECO:0000256" key="6">
    <source>
        <dbReference type="ARBA" id="ARBA00023002"/>
    </source>
</evidence>
<dbReference type="InterPro" id="IPR012259">
    <property type="entry name" value="DHFR"/>
</dbReference>
<dbReference type="AlphaFoldDB" id="A0A0D6FQC4"/>
<dbReference type="GO" id="GO:0046654">
    <property type="term" value="P:tetrahydrofolate biosynthetic process"/>
    <property type="evidence" value="ECO:0007669"/>
    <property type="project" value="UniProtKB-UniPathway"/>
</dbReference>
<dbReference type="UniPathway" id="UPA00077">
    <property type="reaction ID" value="UER00158"/>
</dbReference>
<dbReference type="PRINTS" id="PR00070">
    <property type="entry name" value="DHFR"/>
</dbReference>
<evidence type="ECO:0000256" key="4">
    <source>
        <dbReference type="ARBA" id="ARBA00022563"/>
    </source>
</evidence>
<dbReference type="InterPro" id="IPR017925">
    <property type="entry name" value="DHFR_CS"/>
</dbReference>
<dbReference type="GO" id="GO:0004146">
    <property type="term" value="F:dihydrofolate reductase activity"/>
    <property type="evidence" value="ECO:0007669"/>
    <property type="project" value="UniProtKB-EC"/>
</dbReference>
<comment type="caution">
    <text evidence="8">The sequence shown here is derived from an EMBL/GenBank/DDBJ whole genome shotgun (WGS) entry which is preliminary data.</text>
</comment>
<evidence type="ECO:0000256" key="5">
    <source>
        <dbReference type="ARBA" id="ARBA00022857"/>
    </source>
</evidence>
<dbReference type="GO" id="GO:0006730">
    <property type="term" value="P:one-carbon metabolic process"/>
    <property type="evidence" value="ECO:0007669"/>
    <property type="project" value="UniProtKB-KW"/>
</dbReference>
<dbReference type="GO" id="GO:0046655">
    <property type="term" value="P:folic acid metabolic process"/>
    <property type="evidence" value="ECO:0007669"/>
    <property type="project" value="TreeGrafter"/>
</dbReference>
<gene>
    <name evidence="8" type="ORF">CIP107547_01010</name>
</gene>